<evidence type="ECO:0000256" key="1">
    <source>
        <dbReference type="SAM" id="Coils"/>
    </source>
</evidence>
<evidence type="ECO:0000259" key="2">
    <source>
        <dbReference type="Pfam" id="PF09937"/>
    </source>
</evidence>
<dbReference type="AlphaFoldDB" id="A0A7W0C6X1"/>
<dbReference type="InterPro" id="IPR001646">
    <property type="entry name" value="5peptide_repeat"/>
</dbReference>
<sequence length="979" mass="107170">MHVIQPYRPLQAGLNHRVMEQNRRFFFVVSATLGIDLCSGKARLDVDFLKDAFEAMADNPTPEMGMPKPRGEFLVTGAFFAPGGRAVTGGEVRVRLGQSEKSLYVFGPRRWAAGGLPSSPEPITTLPVDYAHAFGGLDYAKNPDGMGHNDGRLPCIENPDRLITSPGDTPEPAGIAPLVLDCPQRMRFRGTYEDDYKLKYYPGYPEDMDWRFFLNSPEDQWIQGYFQGSESFEIRNMHPEMPVISGALPDLYARAFIRHTIGTETPDFGELPLNLDTVWFFPGKQLGLLVFRGITEVADDEATQISDVLLAYENRRDEKRSLAHYHQALERRMTGENPFLNYFQTRDLIPPGDPTALAIFQEKGEVELDDNSALSQNITAREDACSKTVEDKVDEAARQAEQSMAQTRMPDTAAAAMPEDDAFDVQKMISEPADPGSAQVSDPDLDEFSRKLEEIMPGITSGQGGKVDLEDFPFDRIGEIADAAEVMGQKKDEQAREKLREQITNVRDTLQSQMAETRESGQEIPADARNELQELDDQISALETEEDSSPPPQPLPRVNAEALMEKIPLRLPDEAMAAMAHLQGLKSIGMENEQTRDLEAQITADMEEAANEIRESLCELEQQFRAGYIMGAHFMEAGLPPHSKPVKEVRAEFLDAVAAGKPVAGGDWACIDLSGARLDQMDLSGAFFEQVNFSGASLKGANLSGAFLVRADLTGADLTGANLQGANMGAAAAAGCIFARADCRSAVLSKGDFTGADFTAASLKEAETLYVRMDQASFSGADVSGIQFLEPDIRGADFTDADLSGSFFLNGRLSDVTFAGAAMTRCLFANMILKNVCFDRAVFNQSCFAGTDAEAVCLEGLSFRKANLQQSNFQRMILQKADFSGADLENSYFESADLSGADFSGASARNAQFRSADLTGANLEGINLMGGSLAKARLVRARLARANLFQVDFLRATITDTDFDGSNLDSTLIAHWRPE</sequence>
<keyword evidence="1" id="KW-0175">Coiled coil</keyword>
<dbReference type="SUPFAM" id="SSF141571">
    <property type="entry name" value="Pentapeptide repeat-like"/>
    <property type="match status" value="2"/>
</dbReference>
<comment type="caution">
    <text evidence="3">The sequence shown here is derived from an EMBL/GenBank/DDBJ whole genome shotgun (WGS) entry which is preliminary data.</text>
</comment>
<evidence type="ECO:0000313" key="4">
    <source>
        <dbReference type="Proteomes" id="UP000525298"/>
    </source>
</evidence>
<dbReference type="Gene3D" id="2.160.20.80">
    <property type="entry name" value="E3 ubiquitin-protein ligase SopA"/>
    <property type="match status" value="3"/>
</dbReference>
<feature type="coiled-coil region" evidence="1">
    <location>
        <begin position="592"/>
        <end position="626"/>
    </location>
</feature>
<dbReference type="EMBL" id="JACDUS010000001">
    <property type="protein sequence ID" value="MBA2880274.1"/>
    <property type="molecule type" value="Genomic_DNA"/>
</dbReference>
<dbReference type="PANTHER" id="PTHR14136:SF17">
    <property type="entry name" value="BTB_POZ DOMAIN-CONTAINING PROTEIN KCTD9"/>
    <property type="match status" value="1"/>
</dbReference>
<proteinExistence type="predicted"/>
<protein>
    <submittedName>
        <fullName evidence="3">Uncharacterized protein YjbI with pentapeptide repeats</fullName>
    </submittedName>
</protein>
<dbReference type="Pfam" id="PF13599">
    <property type="entry name" value="Pentapeptide_4"/>
    <property type="match status" value="1"/>
</dbReference>
<dbReference type="Pfam" id="PF09937">
    <property type="entry name" value="DUF2169"/>
    <property type="match status" value="1"/>
</dbReference>
<reference evidence="3 4" key="1">
    <citation type="submission" date="2020-07" db="EMBL/GenBank/DDBJ databases">
        <title>Genomic Encyclopedia of Type Strains, Phase IV (KMG-IV): sequencing the most valuable type-strain genomes for metagenomic binning, comparative biology and taxonomic classification.</title>
        <authorList>
            <person name="Goeker M."/>
        </authorList>
    </citation>
    <scope>NUCLEOTIDE SEQUENCE [LARGE SCALE GENOMIC DNA]</scope>
    <source>
        <strain evidence="3 4">DSM 17721</strain>
    </source>
</reference>
<feature type="coiled-coil region" evidence="1">
    <location>
        <begin position="489"/>
        <end position="545"/>
    </location>
</feature>
<dbReference type="InterPro" id="IPR051082">
    <property type="entry name" value="Pentapeptide-BTB/POZ_domain"/>
</dbReference>
<feature type="domain" description="DUF2169" evidence="2">
    <location>
        <begin position="60"/>
        <end position="292"/>
    </location>
</feature>
<dbReference type="PANTHER" id="PTHR14136">
    <property type="entry name" value="BTB_POZ DOMAIN-CONTAINING PROTEIN KCTD9"/>
    <property type="match status" value="1"/>
</dbReference>
<organism evidence="3 4">
    <name type="scientific">Desulfosalsimonas propionicica</name>
    <dbReference type="NCBI Taxonomy" id="332175"/>
    <lineage>
        <taxon>Bacteria</taxon>
        <taxon>Pseudomonadati</taxon>
        <taxon>Thermodesulfobacteriota</taxon>
        <taxon>Desulfobacteria</taxon>
        <taxon>Desulfobacterales</taxon>
        <taxon>Desulfosalsimonadaceae</taxon>
        <taxon>Desulfosalsimonas</taxon>
    </lineage>
</organism>
<dbReference type="InterPro" id="IPR018683">
    <property type="entry name" value="DUF2169"/>
</dbReference>
<evidence type="ECO:0000313" key="3">
    <source>
        <dbReference type="EMBL" id="MBA2880274.1"/>
    </source>
</evidence>
<dbReference type="RefSeq" id="WP_181549923.1">
    <property type="nucleotide sequence ID" value="NZ_JACDUS010000001.1"/>
</dbReference>
<dbReference type="Pfam" id="PF00805">
    <property type="entry name" value="Pentapeptide"/>
    <property type="match status" value="4"/>
</dbReference>
<name>A0A7W0C6X1_9BACT</name>
<accession>A0A7W0C6X1</accession>
<keyword evidence="4" id="KW-1185">Reference proteome</keyword>
<dbReference type="Proteomes" id="UP000525298">
    <property type="component" value="Unassembled WGS sequence"/>
</dbReference>
<gene>
    <name evidence="3" type="ORF">HNR65_000581</name>
</gene>